<keyword evidence="3 6" id="KW-0812">Transmembrane</keyword>
<dbReference type="InterPro" id="IPR004477">
    <property type="entry name" value="ComEC_N"/>
</dbReference>
<evidence type="ECO:0000256" key="4">
    <source>
        <dbReference type="ARBA" id="ARBA00022989"/>
    </source>
</evidence>
<keyword evidence="2" id="KW-1003">Cell membrane</keyword>
<dbReference type="EMBL" id="LT906454">
    <property type="protein sequence ID" value="SNV43880.1"/>
    <property type="molecule type" value="Genomic_DNA"/>
</dbReference>
<comment type="subcellular location">
    <subcellularLocation>
        <location evidence="1">Cell membrane</location>
        <topology evidence="1">Multi-pass membrane protein</topology>
    </subcellularLocation>
</comment>
<organism evidence="8 9">
    <name type="scientific">Streptococcus acidominimus</name>
    <dbReference type="NCBI Taxonomy" id="1326"/>
    <lineage>
        <taxon>Bacteria</taxon>
        <taxon>Bacillati</taxon>
        <taxon>Bacillota</taxon>
        <taxon>Bacilli</taxon>
        <taxon>Lactobacillales</taxon>
        <taxon>Streptococcaceae</taxon>
        <taxon>Streptococcus</taxon>
    </lineage>
</organism>
<dbReference type="Pfam" id="PF00753">
    <property type="entry name" value="Lactamase_B"/>
    <property type="match status" value="1"/>
</dbReference>
<dbReference type="PANTHER" id="PTHR30619:SF1">
    <property type="entry name" value="RECOMBINATION PROTEIN 2"/>
    <property type="match status" value="1"/>
</dbReference>
<keyword evidence="5 6" id="KW-0472">Membrane</keyword>
<dbReference type="SUPFAM" id="SSF56281">
    <property type="entry name" value="Metallo-hydrolase/oxidoreductase"/>
    <property type="match status" value="1"/>
</dbReference>
<evidence type="ECO:0000313" key="9">
    <source>
        <dbReference type="Proteomes" id="UP000215144"/>
    </source>
</evidence>
<dbReference type="Pfam" id="PF03772">
    <property type="entry name" value="Competence"/>
    <property type="match status" value="1"/>
</dbReference>
<dbReference type="SMART" id="SM00849">
    <property type="entry name" value="Lactamase_B"/>
    <property type="match status" value="1"/>
</dbReference>
<feature type="transmembrane region" description="Helical" evidence="6">
    <location>
        <begin position="351"/>
        <end position="371"/>
    </location>
</feature>
<evidence type="ECO:0000313" key="8">
    <source>
        <dbReference type="EMBL" id="SNV43880.1"/>
    </source>
</evidence>
<accession>A0A239XC09</accession>
<proteinExistence type="predicted"/>
<evidence type="ECO:0000256" key="1">
    <source>
        <dbReference type="ARBA" id="ARBA00004651"/>
    </source>
</evidence>
<dbReference type="KEGG" id="saco:SAME_01761"/>
<evidence type="ECO:0000256" key="3">
    <source>
        <dbReference type="ARBA" id="ARBA00022692"/>
    </source>
</evidence>
<feature type="transmembrane region" description="Helical" evidence="6">
    <location>
        <begin position="433"/>
        <end position="454"/>
    </location>
</feature>
<dbReference type="Proteomes" id="UP000215144">
    <property type="component" value="Chromosome 1"/>
</dbReference>
<dbReference type="PROSITE" id="PS51257">
    <property type="entry name" value="PROKAR_LIPOPROTEIN"/>
    <property type="match status" value="1"/>
</dbReference>
<dbReference type="InterPro" id="IPR052159">
    <property type="entry name" value="Competence_DNA_uptake"/>
</dbReference>
<dbReference type="InterPro" id="IPR001279">
    <property type="entry name" value="Metallo-B-lactamas"/>
</dbReference>
<dbReference type="OrthoDB" id="9761531at2"/>
<sequence>MIRRFSLKPMYLAFLIALTYFVILSQSWIALGLACIAVLALIKQYDRQTIWQTFLIICLFAAYFGIVRHRQEDLVRQLPSQVSELRLVPDTVSVDGDLLSVRAMEGKQKYQVYYRLNSKAEKAYFQNLSQLVELEVEGSVEQPAEQRNFNGFQYASYLRKERIYGIVQIAVIRKVSRVKPNSPLEWVQLWRRQLLVHINQHFPEPMKHYMTGLLLGYLDKAFDEMGQIYSNLGIIHLFALSGMQVGFFIGLFRYFLLRSGILRENLVFFLVPFAFLYAGLTGFTISVVRSLIQAILSQFGLRKWDNLGVTILVLFILSPHFLQTTGGVLSFAYAFILSTLDLERYQGRSKVIAESLVLSVGILPLLIFYFGTFQPLSILLTACFSVIFDVFLLPLLSLVLLASPLVVLRELNPIFSFLEFLIKWTDQLSPKPLIFGSPSVVALIFMLILLACLHDFWKQKFLRWFLILGILSTFFATKHPLENEVTVMDVGQGDSIFIRDTTGKNLLIDTGGRVNFEIKEEWRKRRSASNAERTSIPYLISRGVSTIDQLVITHTDADHMGDMQVLVKQFHVKEIVVSPGAMTNSSFVKVLQDMKVKVSIVKAGDNLPIMGSALQVLYPWSQGDGGNNDSLVLYGKLLDKRFLFTGDLEVEGERALMAKYPHLPVDVLKAGHHGSKGSSDPAFLMFTDAKIALVSAGLKNRYHHPHQETLDRFKKAEIQVYRTDQDGAIRFKGFKKWQIETVK</sequence>
<gene>
    <name evidence="8" type="ORF">SAMEA4504048_01761</name>
</gene>
<dbReference type="GO" id="GO:0030420">
    <property type="term" value="P:establishment of competence for transformation"/>
    <property type="evidence" value="ECO:0007669"/>
    <property type="project" value="InterPro"/>
</dbReference>
<dbReference type="GO" id="GO:0005886">
    <property type="term" value="C:plasma membrane"/>
    <property type="evidence" value="ECO:0007669"/>
    <property type="project" value="UniProtKB-SubCell"/>
</dbReference>
<feature type="transmembrane region" description="Helical" evidence="6">
    <location>
        <begin position="461"/>
        <end position="477"/>
    </location>
</feature>
<reference evidence="8 9" key="1">
    <citation type="submission" date="2017-06" db="EMBL/GenBank/DDBJ databases">
        <authorList>
            <consortium name="Pathogen Informatics"/>
        </authorList>
    </citation>
    <scope>NUCLEOTIDE SEQUENCE [LARGE SCALE GENOMIC DNA]</scope>
    <source>
        <strain evidence="8 9">NCTC11291</strain>
    </source>
</reference>
<dbReference type="InterPro" id="IPR004797">
    <property type="entry name" value="Competence_ComEC/Rec2"/>
</dbReference>
<dbReference type="CDD" id="cd07731">
    <property type="entry name" value="ComA-like_MBL-fold"/>
    <property type="match status" value="1"/>
</dbReference>
<keyword evidence="4 6" id="KW-1133">Transmembrane helix</keyword>
<evidence type="ECO:0000259" key="7">
    <source>
        <dbReference type="SMART" id="SM00849"/>
    </source>
</evidence>
<dbReference type="NCBIfam" id="TIGR00360">
    <property type="entry name" value="ComEC_N-term"/>
    <property type="match status" value="1"/>
</dbReference>
<feature type="transmembrane region" description="Helical" evidence="6">
    <location>
        <begin position="378"/>
        <end position="402"/>
    </location>
</feature>
<name>A0A239XC09_STRAI</name>
<dbReference type="InterPro" id="IPR036866">
    <property type="entry name" value="RibonucZ/Hydroxyglut_hydro"/>
</dbReference>
<dbReference type="NCBIfam" id="TIGR00361">
    <property type="entry name" value="ComEC_Rec2"/>
    <property type="match status" value="1"/>
</dbReference>
<protein>
    <submittedName>
        <fullName evidence="8">Competence protein</fullName>
    </submittedName>
</protein>
<feature type="transmembrane region" description="Helical" evidence="6">
    <location>
        <begin position="12"/>
        <end position="42"/>
    </location>
</feature>
<feature type="transmembrane region" description="Helical" evidence="6">
    <location>
        <begin position="309"/>
        <end position="336"/>
    </location>
</feature>
<feature type="transmembrane region" description="Helical" evidence="6">
    <location>
        <begin position="234"/>
        <end position="255"/>
    </location>
</feature>
<evidence type="ECO:0000256" key="6">
    <source>
        <dbReference type="SAM" id="Phobius"/>
    </source>
</evidence>
<feature type="domain" description="Metallo-beta-lactamase" evidence="7">
    <location>
        <begin position="492"/>
        <end position="698"/>
    </location>
</feature>
<feature type="transmembrane region" description="Helical" evidence="6">
    <location>
        <begin position="48"/>
        <end position="67"/>
    </location>
</feature>
<evidence type="ECO:0000256" key="2">
    <source>
        <dbReference type="ARBA" id="ARBA00022475"/>
    </source>
</evidence>
<dbReference type="AlphaFoldDB" id="A0A239XC09"/>
<dbReference type="Gene3D" id="3.60.15.10">
    <property type="entry name" value="Ribonuclease Z/Hydroxyacylglutathione hydrolase-like"/>
    <property type="match status" value="1"/>
</dbReference>
<feature type="transmembrane region" description="Helical" evidence="6">
    <location>
        <begin position="267"/>
        <end position="288"/>
    </location>
</feature>
<dbReference type="InterPro" id="IPR035681">
    <property type="entry name" value="ComA-like_MBL"/>
</dbReference>
<evidence type="ECO:0000256" key="5">
    <source>
        <dbReference type="ARBA" id="ARBA00023136"/>
    </source>
</evidence>
<dbReference type="PANTHER" id="PTHR30619">
    <property type="entry name" value="DNA INTERNALIZATION/COMPETENCE PROTEIN COMEC/REC2"/>
    <property type="match status" value="1"/>
</dbReference>